<gene>
    <name evidence="1" type="ORF">K435DRAFT_879271</name>
</gene>
<proteinExistence type="predicted"/>
<accession>A0A4V4HAQ3</accession>
<reference evidence="1 2" key="1">
    <citation type="journal article" date="2019" name="Nat. Ecol. Evol.">
        <title>Megaphylogeny resolves global patterns of mushroom evolution.</title>
        <authorList>
            <person name="Varga T."/>
            <person name="Krizsan K."/>
            <person name="Foldi C."/>
            <person name="Dima B."/>
            <person name="Sanchez-Garcia M."/>
            <person name="Sanchez-Ramirez S."/>
            <person name="Szollosi G.J."/>
            <person name="Szarkandi J.G."/>
            <person name="Papp V."/>
            <person name="Albert L."/>
            <person name="Andreopoulos W."/>
            <person name="Angelini C."/>
            <person name="Antonin V."/>
            <person name="Barry K.W."/>
            <person name="Bougher N.L."/>
            <person name="Buchanan P."/>
            <person name="Buyck B."/>
            <person name="Bense V."/>
            <person name="Catcheside P."/>
            <person name="Chovatia M."/>
            <person name="Cooper J."/>
            <person name="Damon W."/>
            <person name="Desjardin D."/>
            <person name="Finy P."/>
            <person name="Geml J."/>
            <person name="Haridas S."/>
            <person name="Hughes K."/>
            <person name="Justo A."/>
            <person name="Karasinski D."/>
            <person name="Kautmanova I."/>
            <person name="Kiss B."/>
            <person name="Kocsube S."/>
            <person name="Kotiranta H."/>
            <person name="LaButti K.M."/>
            <person name="Lechner B.E."/>
            <person name="Liimatainen K."/>
            <person name="Lipzen A."/>
            <person name="Lukacs Z."/>
            <person name="Mihaltcheva S."/>
            <person name="Morgado L.N."/>
            <person name="Niskanen T."/>
            <person name="Noordeloos M.E."/>
            <person name="Ohm R.A."/>
            <person name="Ortiz-Santana B."/>
            <person name="Ovrebo C."/>
            <person name="Racz N."/>
            <person name="Riley R."/>
            <person name="Savchenko A."/>
            <person name="Shiryaev A."/>
            <person name="Soop K."/>
            <person name="Spirin V."/>
            <person name="Szebenyi C."/>
            <person name="Tomsovsky M."/>
            <person name="Tulloss R.E."/>
            <person name="Uehling J."/>
            <person name="Grigoriev I.V."/>
            <person name="Vagvolgyi C."/>
            <person name="Papp T."/>
            <person name="Martin F.M."/>
            <person name="Miettinen O."/>
            <person name="Hibbett D.S."/>
            <person name="Nagy L.G."/>
        </authorList>
    </citation>
    <scope>NUCLEOTIDE SEQUENCE [LARGE SCALE GENOMIC DNA]</scope>
    <source>
        <strain evidence="1 2">CBS 962.96</strain>
    </source>
</reference>
<protein>
    <submittedName>
        <fullName evidence="1">Uncharacterized protein</fullName>
    </submittedName>
</protein>
<dbReference type="Proteomes" id="UP000297245">
    <property type="component" value="Unassembled WGS sequence"/>
</dbReference>
<evidence type="ECO:0000313" key="2">
    <source>
        <dbReference type="Proteomes" id="UP000297245"/>
    </source>
</evidence>
<name>A0A4V4HAQ3_DENBC</name>
<dbReference type="EMBL" id="ML180943">
    <property type="protein sequence ID" value="THU76395.1"/>
    <property type="molecule type" value="Genomic_DNA"/>
</dbReference>
<sequence length="104" mass="11258">MACCNNQSDHLHTVGGGRHWVRAMACCNNQSDHLRSVGGGKHWVRAMAYYNNQSDHLLSIGGGKHWGGNTGSEQWPAATTNPITYSLLEGETLGQSNGLLQQPI</sequence>
<keyword evidence="2" id="KW-1185">Reference proteome</keyword>
<evidence type="ECO:0000313" key="1">
    <source>
        <dbReference type="EMBL" id="THU76395.1"/>
    </source>
</evidence>
<dbReference type="AlphaFoldDB" id="A0A4V4HAQ3"/>
<organism evidence="1 2">
    <name type="scientific">Dendrothele bispora (strain CBS 962.96)</name>
    <dbReference type="NCBI Taxonomy" id="1314807"/>
    <lineage>
        <taxon>Eukaryota</taxon>
        <taxon>Fungi</taxon>
        <taxon>Dikarya</taxon>
        <taxon>Basidiomycota</taxon>
        <taxon>Agaricomycotina</taxon>
        <taxon>Agaricomycetes</taxon>
        <taxon>Agaricomycetidae</taxon>
        <taxon>Agaricales</taxon>
        <taxon>Agaricales incertae sedis</taxon>
        <taxon>Dendrothele</taxon>
    </lineage>
</organism>